<dbReference type="PANTHER" id="PTHR33387">
    <property type="entry name" value="RMLC-LIKE JELLY ROLL FOLD PROTEIN"/>
    <property type="match status" value="1"/>
</dbReference>
<protein>
    <submittedName>
        <fullName evidence="2">Cupin domain-containing protein</fullName>
    </submittedName>
</protein>
<name>A0ABV6G2Z7_9GAMM</name>
<proteinExistence type="predicted"/>
<gene>
    <name evidence="2" type="ORF">ACFFHW_08155</name>
</gene>
<dbReference type="InterPro" id="IPR009327">
    <property type="entry name" value="Cupin_DUF985"/>
</dbReference>
<dbReference type="InterPro" id="IPR039935">
    <property type="entry name" value="YML079W-like"/>
</dbReference>
<accession>A0ABV6G2Z7</accession>
<organism evidence="2 3">
    <name type="scientific">Kushneria aurantia</name>
    <dbReference type="NCBI Taxonomy" id="504092"/>
    <lineage>
        <taxon>Bacteria</taxon>
        <taxon>Pseudomonadati</taxon>
        <taxon>Pseudomonadota</taxon>
        <taxon>Gammaproteobacteria</taxon>
        <taxon>Oceanospirillales</taxon>
        <taxon>Halomonadaceae</taxon>
        <taxon>Kushneria</taxon>
    </lineage>
</organism>
<dbReference type="InterPro" id="IPR011051">
    <property type="entry name" value="RmlC_Cupin_sf"/>
</dbReference>
<dbReference type="Pfam" id="PF06172">
    <property type="entry name" value="Cupin_5"/>
    <property type="match status" value="1"/>
</dbReference>
<dbReference type="Gene3D" id="2.60.120.10">
    <property type="entry name" value="Jelly Rolls"/>
    <property type="match status" value="1"/>
</dbReference>
<dbReference type="InterPro" id="IPR014710">
    <property type="entry name" value="RmlC-like_jellyroll"/>
</dbReference>
<evidence type="ECO:0000313" key="3">
    <source>
        <dbReference type="Proteomes" id="UP001589814"/>
    </source>
</evidence>
<dbReference type="EMBL" id="JBHLVX010000032">
    <property type="protein sequence ID" value="MFC0267955.1"/>
    <property type="molecule type" value="Genomic_DNA"/>
</dbReference>
<reference evidence="2 3" key="1">
    <citation type="submission" date="2024-09" db="EMBL/GenBank/DDBJ databases">
        <authorList>
            <person name="Sun Q."/>
            <person name="Mori K."/>
        </authorList>
    </citation>
    <scope>NUCLEOTIDE SEQUENCE [LARGE SCALE GENOMIC DNA]</scope>
    <source>
        <strain evidence="2 3">CCM 7415</strain>
    </source>
</reference>
<evidence type="ECO:0000313" key="2">
    <source>
        <dbReference type="EMBL" id="MFC0267955.1"/>
    </source>
</evidence>
<dbReference type="RefSeq" id="WP_019950938.1">
    <property type="nucleotide sequence ID" value="NZ_JBHLVX010000032.1"/>
</dbReference>
<dbReference type="SUPFAM" id="SSF51182">
    <property type="entry name" value="RmlC-like cupins"/>
    <property type="match status" value="1"/>
</dbReference>
<keyword evidence="3" id="KW-1185">Reference proteome</keyword>
<dbReference type="CDD" id="cd06121">
    <property type="entry name" value="cupin_YML079wp"/>
    <property type="match status" value="1"/>
</dbReference>
<comment type="caution">
    <text evidence="2">The sequence shown here is derived from an EMBL/GenBank/DDBJ whole genome shotgun (WGS) entry which is preliminary data.</text>
</comment>
<sequence length="151" mass="16974">MNRGEALIRHHRMQPHPEGGHFVRVQCSDAEVRSPISGERRAAMTHIYFLLRRGEVSRLHQVCHDELWCVYEGAPLRLIRGDGHHFDAVTIGPGCDHYQALVPGGRWQAAESRGDFTLCGCTVAPGFDFADFALMAPHQAAEVPTCWQRFI</sequence>
<feature type="domain" description="DUF985" evidence="1">
    <location>
        <begin position="6"/>
        <end position="135"/>
    </location>
</feature>
<dbReference type="Proteomes" id="UP001589814">
    <property type="component" value="Unassembled WGS sequence"/>
</dbReference>
<evidence type="ECO:0000259" key="1">
    <source>
        <dbReference type="Pfam" id="PF06172"/>
    </source>
</evidence>
<dbReference type="PANTHER" id="PTHR33387:SF3">
    <property type="entry name" value="DUF985 DOMAIN-CONTAINING PROTEIN"/>
    <property type="match status" value="1"/>
</dbReference>